<accession>A0AAU2AIG0</accession>
<reference evidence="2" key="1">
    <citation type="submission" date="2022-10" db="EMBL/GenBank/DDBJ databases">
        <title>The complete genomes of actinobacterial strains from the NBC collection.</title>
        <authorList>
            <person name="Joergensen T.S."/>
            <person name="Alvarez Arevalo M."/>
            <person name="Sterndorff E.B."/>
            <person name="Faurdal D."/>
            <person name="Vuksanovic O."/>
            <person name="Mourched A.-S."/>
            <person name="Charusanti P."/>
            <person name="Shaw S."/>
            <person name="Blin K."/>
            <person name="Weber T."/>
        </authorList>
    </citation>
    <scope>NUCLEOTIDE SEQUENCE</scope>
    <source>
        <strain evidence="2">NBC_00093</strain>
    </source>
</reference>
<protein>
    <submittedName>
        <fullName evidence="2">CHAT domain-containing protein</fullName>
    </submittedName>
</protein>
<dbReference type="EMBL" id="CP108222">
    <property type="protein sequence ID" value="WTT23278.1"/>
    <property type="molecule type" value="Genomic_DNA"/>
</dbReference>
<gene>
    <name evidence="2" type="ORF">OHA22_50860</name>
</gene>
<dbReference type="Pfam" id="PF12770">
    <property type="entry name" value="CHAT"/>
    <property type="match status" value="1"/>
</dbReference>
<name>A0AAU2AIG0_9ACTN</name>
<organism evidence="2">
    <name type="scientific">Streptomyces sp. NBC_00093</name>
    <dbReference type="NCBI Taxonomy" id="2975649"/>
    <lineage>
        <taxon>Bacteria</taxon>
        <taxon>Bacillati</taxon>
        <taxon>Actinomycetota</taxon>
        <taxon>Actinomycetes</taxon>
        <taxon>Kitasatosporales</taxon>
        <taxon>Streptomycetaceae</taxon>
        <taxon>Streptomyces</taxon>
    </lineage>
</organism>
<dbReference type="InterPro" id="IPR024983">
    <property type="entry name" value="CHAT_dom"/>
</dbReference>
<evidence type="ECO:0000313" key="2">
    <source>
        <dbReference type="EMBL" id="WTT23278.1"/>
    </source>
</evidence>
<proteinExistence type="predicted"/>
<dbReference type="AlphaFoldDB" id="A0AAU2AIG0"/>
<sequence>MRTSQDVKVIAIIVRVDGMEKACLVVGTPVSWSTTAVVGRSPSLLRQAIEGHLAQVHGIGPNLFALPEAPGWEAGLDPARNVLAIASPRNPHFLYGTDIDLSADWRRSAVRTGLIVLLVADGLTGPDRSRQLAAGGTLLGGTIRYSESALTADPPRERNHGSDSAQRLTIIHDAVGYLSELVEYAADGVMPLDEAKSRARRINWVNWVFDAEEFPTAQELTDEEILAQTLPDRPLMLERSYWEYLRARLVTEIADARGGPGGSGLWLPAAKHTIETASHVLSTTGDLSVFTEADQLSRQLIEFLRAAGSPGAPADMLVDALVGAAQLRVALLGPLGLGGDQYAQQDLSCAAAFWQWEVYRAFERGDASSRPDLLARIDEANELLEEALREAAGPLRRRALILRTQTGQVPARALPADRLLTLALAAWSTTGPEDGDPVSRLYLARLLHSARPDLPVDDATTLFSAPLERIFPRYGEAAVREMISQGIELARARNDRDMLRRVLRWSAQMPEPVSDAHARQEFEAQLHCLPHDPTTCPPPGVSTVLLAREYASRAGGWTAEQRQAALTHLAAHAREERETHIGLRVLPPADQSDGLGHSYWLLWADLHYQAARSGQAPQDYPDVNALLAHVAQRYSLLGLFGPARACLVRVLLHLVDDSEQPQSQLSEEFLQAVAADTQNIFPMRDPDLELVTRDVVHLAALEAIFNNARLSVQLALHHAAKGAQFARWHGMGKMWKLPDSVTYQMDRLRGAGLQSDSESPGNRDAGHEGGEFLAGISGDILSALSGREKTGGRTDWEIKRNLRRHIDQMINKALVDTHRSTPSAAPDWHRFRKMIDSRTVLLTWLLPAIPGFEDVCSVLAITQDDVEGALIQSVRESRIHAADDGSGDPLPHLLVDEVAAVRQHVTENPLFEHVTPEGARLLGRPHWFLDPEWLERWRQEGKDQLCLWPHGPLHYLPLHLYSYSAEGRLIADDFTVTTITSMGAFTGPNRTNTRPARTAVIAAADGGVPFGLQREEILERHAAKVAAQTGVTPIVGPDATKRRLLDELATADIVHIAAHGAQDPVAPWFHCVYLNAEGDDDGRVFAHDILTAGLRGVRMVTLASCESVLGRYDINDNLRGMPAALLLAGAQSLVGCLWPIHPAPATRFFGELHELVACGQDPKEAFRQAQLHTRADYPEYRHWGAFTFIRGHNPSVQEES</sequence>
<feature type="domain" description="CHAT" evidence="1">
    <location>
        <begin position="928"/>
        <end position="1189"/>
    </location>
</feature>
<evidence type="ECO:0000259" key="1">
    <source>
        <dbReference type="Pfam" id="PF12770"/>
    </source>
</evidence>